<reference evidence="4" key="1">
    <citation type="submission" date="2016-12" db="EMBL/GenBank/DDBJ databases">
        <authorList>
            <person name="Varghese N."/>
            <person name="Submissions S."/>
        </authorList>
    </citation>
    <scope>NUCLEOTIDE SEQUENCE [LARGE SCALE GENOMIC DNA]</scope>
    <source>
        <strain evidence="4">DSM 11544</strain>
    </source>
</reference>
<gene>
    <name evidence="3" type="ORF">SAMN02745215_05405</name>
</gene>
<dbReference type="Gene3D" id="3.40.50.11590">
    <property type="match status" value="1"/>
</dbReference>
<dbReference type="Pfam" id="PF13938">
    <property type="entry name" value="DUF4213"/>
    <property type="match status" value="1"/>
</dbReference>
<dbReference type="RefSeq" id="WP_242954788.1">
    <property type="nucleotide sequence ID" value="NZ_FRDN01000029.1"/>
</dbReference>
<evidence type="ECO:0000259" key="1">
    <source>
        <dbReference type="Pfam" id="PF04016"/>
    </source>
</evidence>
<dbReference type="Gene3D" id="3.30.390.100">
    <property type="match status" value="1"/>
</dbReference>
<dbReference type="Proteomes" id="UP000184010">
    <property type="component" value="Unassembled WGS sequence"/>
</dbReference>
<feature type="domain" description="Putative heavy-metal chelation" evidence="1">
    <location>
        <begin position="111"/>
        <end position="208"/>
    </location>
</feature>
<feature type="domain" description="DUF4213" evidence="2">
    <location>
        <begin position="5"/>
        <end position="85"/>
    </location>
</feature>
<dbReference type="InterPro" id="IPR025251">
    <property type="entry name" value="DUF4213"/>
</dbReference>
<dbReference type="AlphaFoldDB" id="A0A1M7UZV6"/>
<dbReference type="InterPro" id="IPR007161">
    <property type="entry name" value="DUF364"/>
</dbReference>
<proteinExistence type="predicted"/>
<dbReference type="EMBL" id="FRDN01000029">
    <property type="protein sequence ID" value="SHN88561.1"/>
    <property type="molecule type" value="Genomic_DNA"/>
</dbReference>
<dbReference type="STRING" id="1121395.SAMN02745215_05405"/>
<evidence type="ECO:0008006" key="5">
    <source>
        <dbReference type="Google" id="ProtNLM"/>
    </source>
</evidence>
<keyword evidence="4" id="KW-1185">Reference proteome</keyword>
<organism evidence="3 4">
    <name type="scientific">Desulfitobacterium chlororespirans DSM 11544</name>
    <dbReference type="NCBI Taxonomy" id="1121395"/>
    <lineage>
        <taxon>Bacteria</taxon>
        <taxon>Bacillati</taxon>
        <taxon>Bacillota</taxon>
        <taxon>Clostridia</taxon>
        <taxon>Eubacteriales</taxon>
        <taxon>Desulfitobacteriaceae</taxon>
        <taxon>Desulfitobacterium</taxon>
    </lineage>
</organism>
<name>A0A1M7UZV6_9FIRM</name>
<evidence type="ECO:0000313" key="4">
    <source>
        <dbReference type="Proteomes" id="UP000184010"/>
    </source>
</evidence>
<protein>
    <recommendedName>
        <fullName evidence="5">Heavy-metal chelation</fullName>
    </recommendedName>
</protein>
<sequence>MWELYDELIEAVDPDLRIEDCLVGVSWIMVRSRATGLAMVMASEAGSVRGSGSLVGKRVRELAEYIKSWNTLEAGIGLAAINSVLNTGELVERYSGLGTDTHAGESVFVALRPQLRGKKVAVIGHFPGLEQLKEWPRLTILERSPQEGDLPDPACEYVLPEQDYVFITSTTLINKTLPRLLELSRQAKVIMVGPSTPLYPGLFARGIELWPVPCWRMKTSGHMCGREAWDRDI</sequence>
<accession>A0A1M7UZV6</accession>
<evidence type="ECO:0000259" key="2">
    <source>
        <dbReference type="Pfam" id="PF13938"/>
    </source>
</evidence>
<dbReference type="Pfam" id="PF04016">
    <property type="entry name" value="DUF364"/>
    <property type="match status" value="1"/>
</dbReference>
<evidence type="ECO:0000313" key="3">
    <source>
        <dbReference type="EMBL" id="SHN88561.1"/>
    </source>
</evidence>
<dbReference type="SUPFAM" id="SSF159713">
    <property type="entry name" value="Dhaf3308-like"/>
    <property type="match status" value="1"/>
</dbReference>